<comment type="caution">
    <text evidence="1">The sequence shown here is derived from an EMBL/GenBank/DDBJ whole genome shotgun (WGS) entry which is preliminary data.</text>
</comment>
<dbReference type="AlphaFoldDB" id="A0A917MN48"/>
<proteinExistence type="predicted"/>
<name>A0A917MN48_9MICO</name>
<gene>
    <name evidence="1" type="ORF">GCM10010921_29460</name>
</gene>
<dbReference type="EMBL" id="BMJY01000021">
    <property type="protein sequence ID" value="GGH50614.1"/>
    <property type="molecule type" value="Genomic_DNA"/>
</dbReference>
<evidence type="ECO:0000313" key="2">
    <source>
        <dbReference type="Proteomes" id="UP000657592"/>
    </source>
</evidence>
<protein>
    <submittedName>
        <fullName evidence="1">Uncharacterized protein</fullName>
    </submittedName>
</protein>
<evidence type="ECO:0000313" key="1">
    <source>
        <dbReference type="EMBL" id="GGH50614.1"/>
    </source>
</evidence>
<reference evidence="1" key="2">
    <citation type="submission" date="2020-09" db="EMBL/GenBank/DDBJ databases">
        <authorList>
            <person name="Sun Q."/>
            <person name="Zhou Y."/>
        </authorList>
    </citation>
    <scope>NUCLEOTIDE SEQUENCE</scope>
    <source>
        <strain evidence="1">CGMCC 1.15794</strain>
    </source>
</reference>
<dbReference type="Proteomes" id="UP000657592">
    <property type="component" value="Unassembled WGS sequence"/>
</dbReference>
<sequence length="66" mass="7127">MLTIQGYSDGRHSTITYTHRAAGTYPGYGVAVPNRGRGTYCLAVTVSWVWGIIFAEERSGTGCVTI</sequence>
<accession>A0A917MN48</accession>
<organism evidence="1 2">
    <name type="scientific">Microbacterium album</name>
    <dbReference type="NCBI Taxonomy" id="2053191"/>
    <lineage>
        <taxon>Bacteria</taxon>
        <taxon>Bacillati</taxon>
        <taxon>Actinomycetota</taxon>
        <taxon>Actinomycetes</taxon>
        <taxon>Micrococcales</taxon>
        <taxon>Microbacteriaceae</taxon>
        <taxon>Microbacterium</taxon>
    </lineage>
</organism>
<keyword evidence="2" id="KW-1185">Reference proteome</keyword>
<reference evidence="1" key="1">
    <citation type="journal article" date="2014" name="Int. J. Syst. Evol. Microbiol.">
        <title>Complete genome sequence of Corynebacterium casei LMG S-19264T (=DSM 44701T), isolated from a smear-ripened cheese.</title>
        <authorList>
            <consortium name="US DOE Joint Genome Institute (JGI-PGF)"/>
            <person name="Walter F."/>
            <person name="Albersmeier A."/>
            <person name="Kalinowski J."/>
            <person name="Ruckert C."/>
        </authorList>
    </citation>
    <scope>NUCLEOTIDE SEQUENCE</scope>
    <source>
        <strain evidence="1">CGMCC 1.15794</strain>
    </source>
</reference>